<dbReference type="GO" id="GO:0000155">
    <property type="term" value="F:phosphorelay sensor kinase activity"/>
    <property type="evidence" value="ECO:0007669"/>
    <property type="project" value="InterPro"/>
</dbReference>
<dbReference type="AlphaFoldDB" id="A0A9D2Q6Y8"/>
<evidence type="ECO:0000256" key="7">
    <source>
        <dbReference type="ARBA" id="ARBA00023012"/>
    </source>
</evidence>
<name>A0A9D2Q6Y8_9FIRM</name>
<keyword evidence="5" id="KW-0808">Transferase</keyword>
<dbReference type="Proteomes" id="UP000823902">
    <property type="component" value="Unassembled WGS sequence"/>
</dbReference>
<dbReference type="CDD" id="cd00082">
    <property type="entry name" value="HisKA"/>
    <property type="match status" value="1"/>
</dbReference>
<evidence type="ECO:0000256" key="2">
    <source>
        <dbReference type="ARBA" id="ARBA00004370"/>
    </source>
</evidence>
<sequence>MKLMYDKENRRYLTLIGLFCLGLVVSCLAAGILQGPAVRNSLFEWEKTTASSLLEQGVDAGMIAEAFHSKEATVEGERLISQIGHTRDNISILFPEARTAVLQTGAVCLTFGVILSALLVWSSISFLKIREKTYENAAQKIERYAEGNFSERLAEGGTGGLDRLFGKVDQLATALRAKSEEESRAKDFLKDTITDISHQLKTPLAALNMYMEIIYEEPDHPETVKNFAGKSISSLERMERLIYLLLRVMRLDAGSVTFGPCTVNIAELAKTAAADLEVRAEAEKKQIIFAGDREAVLYCDMEWTKEALSNLIKNGLDHTGAGGFVKISWSRSPAMTRICVEDNGSGILPEDIHHIFKRFYRSQASGDSQGIGLGLPLARSIIEGQGGTLSVESTPGAGTVFTVSFLTAEKMTKL</sequence>
<feature type="transmembrane region" description="Helical" evidence="8">
    <location>
        <begin position="12"/>
        <end position="33"/>
    </location>
</feature>
<dbReference type="InterPro" id="IPR003594">
    <property type="entry name" value="HATPase_dom"/>
</dbReference>
<organism evidence="10 11">
    <name type="scientific">Candidatus Mediterraneibacter faecavium</name>
    <dbReference type="NCBI Taxonomy" id="2838668"/>
    <lineage>
        <taxon>Bacteria</taxon>
        <taxon>Bacillati</taxon>
        <taxon>Bacillota</taxon>
        <taxon>Clostridia</taxon>
        <taxon>Lachnospirales</taxon>
        <taxon>Lachnospiraceae</taxon>
        <taxon>Mediterraneibacter</taxon>
    </lineage>
</organism>
<feature type="transmembrane region" description="Helical" evidence="8">
    <location>
        <begin position="100"/>
        <end position="121"/>
    </location>
</feature>
<dbReference type="InterPro" id="IPR036890">
    <property type="entry name" value="HATPase_C_sf"/>
</dbReference>
<proteinExistence type="predicted"/>
<evidence type="ECO:0000256" key="4">
    <source>
        <dbReference type="ARBA" id="ARBA00022553"/>
    </source>
</evidence>
<evidence type="ECO:0000313" key="10">
    <source>
        <dbReference type="EMBL" id="HJC73561.1"/>
    </source>
</evidence>
<dbReference type="InterPro" id="IPR005467">
    <property type="entry name" value="His_kinase_dom"/>
</dbReference>
<dbReference type="GO" id="GO:0005886">
    <property type="term" value="C:plasma membrane"/>
    <property type="evidence" value="ECO:0007669"/>
    <property type="project" value="TreeGrafter"/>
</dbReference>
<dbReference type="GO" id="GO:0004721">
    <property type="term" value="F:phosphoprotein phosphatase activity"/>
    <property type="evidence" value="ECO:0007669"/>
    <property type="project" value="TreeGrafter"/>
</dbReference>
<reference evidence="10" key="2">
    <citation type="submission" date="2021-04" db="EMBL/GenBank/DDBJ databases">
        <authorList>
            <person name="Gilroy R."/>
        </authorList>
    </citation>
    <scope>NUCLEOTIDE SEQUENCE</scope>
    <source>
        <strain evidence="10">CHK196-7946</strain>
    </source>
</reference>
<dbReference type="PANTHER" id="PTHR45453">
    <property type="entry name" value="PHOSPHATE REGULON SENSOR PROTEIN PHOR"/>
    <property type="match status" value="1"/>
</dbReference>
<dbReference type="CDD" id="cd00075">
    <property type="entry name" value="HATPase"/>
    <property type="match status" value="1"/>
</dbReference>
<dbReference type="PANTHER" id="PTHR45453:SF1">
    <property type="entry name" value="PHOSPHATE REGULON SENSOR PROTEIN PHOR"/>
    <property type="match status" value="1"/>
</dbReference>
<dbReference type="Pfam" id="PF02518">
    <property type="entry name" value="HATPase_c"/>
    <property type="match status" value="1"/>
</dbReference>
<dbReference type="InterPro" id="IPR036097">
    <property type="entry name" value="HisK_dim/P_sf"/>
</dbReference>
<gene>
    <name evidence="10" type="ORF">H9697_01215</name>
</gene>
<keyword evidence="8" id="KW-0472">Membrane</keyword>
<dbReference type="InterPro" id="IPR004358">
    <property type="entry name" value="Sig_transdc_His_kin-like_C"/>
</dbReference>
<evidence type="ECO:0000256" key="6">
    <source>
        <dbReference type="ARBA" id="ARBA00022777"/>
    </source>
</evidence>
<keyword evidence="4" id="KW-0597">Phosphoprotein</keyword>
<dbReference type="SMART" id="SM00388">
    <property type="entry name" value="HisKA"/>
    <property type="match status" value="1"/>
</dbReference>
<evidence type="ECO:0000256" key="5">
    <source>
        <dbReference type="ARBA" id="ARBA00022679"/>
    </source>
</evidence>
<accession>A0A9D2Q6Y8</accession>
<comment type="caution">
    <text evidence="10">The sequence shown here is derived from an EMBL/GenBank/DDBJ whole genome shotgun (WGS) entry which is preliminary data.</text>
</comment>
<evidence type="ECO:0000256" key="1">
    <source>
        <dbReference type="ARBA" id="ARBA00000085"/>
    </source>
</evidence>
<dbReference type="Gene3D" id="3.30.565.10">
    <property type="entry name" value="Histidine kinase-like ATPase, C-terminal domain"/>
    <property type="match status" value="1"/>
</dbReference>
<dbReference type="EMBL" id="DWVY01000004">
    <property type="protein sequence ID" value="HJC73561.1"/>
    <property type="molecule type" value="Genomic_DNA"/>
</dbReference>
<dbReference type="PROSITE" id="PS51257">
    <property type="entry name" value="PROKAR_LIPOPROTEIN"/>
    <property type="match status" value="1"/>
</dbReference>
<dbReference type="InterPro" id="IPR050351">
    <property type="entry name" value="BphY/WalK/GraS-like"/>
</dbReference>
<dbReference type="InterPro" id="IPR003661">
    <property type="entry name" value="HisK_dim/P_dom"/>
</dbReference>
<keyword evidence="7" id="KW-0902">Two-component regulatory system</keyword>
<reference evidence="10" key="1">
    <citation type="journal article" date="2021" name="PeerJ">
        <title>Extensive microbial diversity within the chicken gut microbiome revealed by metagenomics and culture.</title>
        <authorList>
            <person name="Gilroy R."/>
            <person name="Ravi A."/>
            <person name="Getino M."/>
            <person name="Pursley I."/>
            <person name="Horton D.L."/>
            <person name="Alikhan N.F."/>
            <person name="Baker D."/>
            <person name="Gharbi K."/>
            <person name="Hall N."/>
            <person name="Watson M."/>
            <person name="Adriaenssens E.M."/>
            <person name="Foster-Nyarko E."/>
            <person name="Jarju S."/>
            <person name="Secka A."/>
            <person name="Antonio M."/>
            <person name="Oren A."/>
            <person name="Chaudhuri R.R."/>
            <person name="La Ragione R."/>
            <person name="Hildebrand F."/>
            <person name="Pallen M.J."/>
        </authorList>
    </citation>
    <scope>NUCLEOTIDE SEQUENCE</scope>
    <source>
        <strain evidence="10">CHK196-7946</strain>
    </source>
</reference>
<evidence type="ECO:0000313" key="11">
    <source>
        <dbReference type="Proteomes" id="UP000823902"/>
    </source>
</evidence>
<evidence type="ECO:0000256" key="8">
    <source>
        <dbReference type="SAM" id="Phobius"/>
    </source>
</evidence>
<dbReference type="GO" id="GO:0016036">
    <property type="term" value="P:cellular response to phosphate starvation"/>
    <property type="evidence" value="ECO:0007669"/>
    <property type="project" value="TreeGrafter"/>
</dbReference>
<keyword evidence="6 10" id="KW-0418">Kinase</keyword>
<dbReference type="SMART" id="SM00387">
    <property type="entry name" value="HATPase_c"/>
    <property type="match status" value="1"/>
</dbReference>
<evidence type="ECO:0000259" key="9">
    <source>
        <dbReference type="PROSITE" id="PS50109"/>
    </source>
</evidence>
<feature type="domain" description="Histidine kinase" evidence="9">
    <location>
        <begin position="195"/>
        <end position="409"/>
    </location>
</feature>
<comment type="subcellular location">
    <subcellularLocation>
        <location evidence="2">Membrane</location>
    </subcellularLocation>
</comment>
<keyword evidence="8" id="KW-1133">Transmembrane helix</keyword>
<protein>
    <recommendedName>
        <fullName evidence="3">histidine kinase</fullName>
        <ecNumber evidence="3">2.7.13.3</ecNumber>
    </recommendedName>
</protein>
<comment type="catalytic activity">
    <reaction evidence="1">
        <text>ATP + protein L-histidine = ADP + protein N-phospho-L-histidine.</text>
        <dbReference type="EC" id="2.7.13.3"/>
    </reaction>
</comment>
<keyword evidence="8" id="KW-0812">Transmembrane</keyword>
<evidence type="ECO:0000256" key="3">
    <source>
        <dbReference type="ARBA" id="ARBA00012438"/>
    </source>
</evidence>
<dbReference type="Pfam" id="PF00512">
    <property type="entry name" value="HisKA"/>
    <property type="match status" value="1"/>
</dbReference>
<dbReference type="Gene3D" id="1.10.287.130">
    <property type="match status" value="1"/>
</dbReference>
<dbReference type="SUPFAM" id="SSF47384">
    <property type="entry name" value="Homodimeric domain of signal transducing histidine kinase"/>
    <property type="match status" value="1"/>
</dbReference>
<dbReference type="PROSITE" id="PS50109">
    <property type="entry name" value="HIS_KIN"/>
    <property type="match status" value="1"/>
</dbReference>
<dbReference type="SUPFAM" id="SSF55874">
    <property type="entry name" value="ATPase domain of HSP90 chaperone/DNA topoisomerase II/histidine kinase"/>
    <property type="match status" value="1"/>
</dbReference>
<dbReference type="EC" id="2.7.13.3" evidence="3"/>
<dbReference type="PRINTS" id="PR00344">
    <property type="entry name" value="BCTRLSENSOR"/>
</dbReference>